<comment type="caution">
    <text evidence="12">The sequence shown here is derived from an EMBL/GenBank/DDBJ whole genome shotgun (WGS) entry which is preliminary data.</text>
</comment>
<proteinExistence type="inferred from homology"/>
<feature type="signal peptide" evidence="9">
    <location>
        <begin position="1"/>
        <end position="22"/>
    </location>
</feature>
<dbReference type="SUPFAM" id="SSF56935">
    <property type="entry name" value="Porins"/>
    <property type="match status" value="1"/>
</dbReference>
<keyword evidence="3 7" id="KW-1134">Transmembrane beta strand</keyword>
<keyword evidence="2 7" id="KW-0813">Transport</keyword>
<keyword evidence="5 7" id="KW-0472">Membrane</keyword>
<dbReference type="GO" id="GO:0009279">
    <property type="term" value="C:cell outer membrane"/>
    <property type="evidence" value="ECO:0007669"/>
    <property type="project" value="UniProtKB-SubCell"/>
</dbReference>
<dbReference type="Pfam" id="PF13715">
    <property type="entry name" value="CarbopepD_reg_2"/>
    <property type="match status" value="1"/>
</dbReference>
<evidence type="ECO:0000259" key="11">
    <source>
        <dbReference type="Pfam" id="PF14905"/>
    </source>
</evidence>
<evidence type="ECO:0000313" key="12">
    <source>
        <dbReference type="EMBL" id="MEN7548198.1"/>
    </source>
</evidence>
<sequence length="1123" mass="121923">MTVKLLIHAVAIVVFFCTQVIAQERTITGQVSGEEEGPLPGVSILVKGTNEGAVTDINGNYSISVPEGADILVYSYVGYLSQEVSIGNRTSINIVMESDTKTLSEVVVTALGFEASKDKLGNATHTVQGDALARSGEPNLINSMQGKSPGVNIVQSSGDPGAGSRIQIRGATSITQNIQPLIVIDGVPIFNDSYYGEGFGGQDEGSSGSIGSGGGVTQQNRLNDLNPDDIASIEVLKGASAAAVWGSRAANGVLVITTKKGSSSKDRVTINFNSSVSFDEVNQEIPLNERYGQGSGMIYSPTNVLSFGDRIANRPGGDDTFITDENAPGYAGMFIGNTGKTYYAIAPGTENDLSGGKNSRAVFNPFDYLFETGVTWTNSISLGTSGDKGDVYLSLSHLDQDGIIKENSTYQRTTGRINANRYLGKLFTVKTSAGYTRTTSNRVQMGSNLSGLFLGGLRTPADFFSEDYEGTYIDPSGFEFPERQRAYRNYLGANTSSGYDNPLWMMRNITSKAVVNRFIGKLELGFDPLSWLNITARGGLDFYTDEREDFYPILSAGENSGGRFTKETITRSQLNLDLIARANFKLNDYINTNFLVGLGLNEQKLDDHGATTRQFTNPLSPPQLSNGTGGNRFLFNYEEVIRTIGYYATAGVELYDQVFVNLSGRVDALSSLPVSDNTFFYPAGDIAWQFTKILPQNSILTFGKLRAGYGKVGRGPDPYLLKTTFINPDNNTDGGFGEGWGPGVNPDAYGGGFAISNVAGNPDIKPETKIEFEVGADLRFINDRLTLGVTYYENETNDLIIQVDVPESSGFIKQTTNAADIENKGIELDLSGTILKNPDFSWVTNINYSHNRNEVLRMSGTNSVLISGFSGTSSRGVVGEQLGVLWGARWTRNDDGSLDLDENGFPQLGEEAGVIGDPNPDFRLGFGNTFTYKNLTVNILFDGSFGNKMWNGTKGALAFFGRAAYTAEETILTEAQANDLLVWDGSTVAEVYPYAQQGDGTYVVRGSIRDFGAGNVFLDEIWYTVGPGSGFTGPDEQFVEDAEWTRLREVTVSYNFNTPWVKDVLKLQNINFSFTGRNLKLWTDYTGVDPDTNLNGAGNNGFGLDYFNNPNTRSYIFTLRVTY</sequence>
<organism evidence="12 13">
    <name type="scientific">Rapidithrix thailandica</name>
    <dbReference type="NCBI Taxonomy" id="413964"/>
    <lineage>
        <taxon>Bacteria</taxon>
        <taxon>Pseudomonadati</taxon>
        <taxon>Bacteroidota</taxon>
        <taxon>Cytophagia</taxon>
        <taxon>Cytophagales</taxon>
        <taxon>Flammeovirgaceae</taxon>
        <taxon>Rapidithrix</taxon>
    </lineage>
</organism>
<dbReference type="InterPro" id="IPR039426">
    <property type="entry name" value="TonB-dep_rcpt-like"/>
</dbReference>
<dbReference type="Pfam" id="PF07715">
    <property type="entry name" value="Plug"/>
    <property type="match status" value="1"/>
</dbReference>
<dbReference type="RefSeq" id="WP_346820979.1">
    <property type="nucleotide sequence ID" value="NZ_JBDKWZ010000005.1"/>
</dbReference>
<dbReference type="PROSITE" id="PS52016">
    <property type="entry name" value="TONB_DEPENDENT_REC_3"/>
    <property type="match status" value="1"/>
</dbReference>
<evidence type="ECO:0000256" key="2">
    <source>
        <dbReference type="ARBA" id="ARBA00022448"/>
    </source>
</evidence>
<comment type="similarity">
    <text evidence="7">Belongs to the TonB-dependent receptor family.</text>
</comment>
<dbReference type="NCBIfam" id="TIGR04056">
    <property type="entry name" value="OMP_RagA_SusC"/>
    <property type="match status" value="1"/>
</dbReference>
<protein>
    <submittedName>
        <fullName evidence="12">SusC/RagA family TonB-linked outer membrane protein</fullName>
    </submittedName>
</protein>
<evidence type="ECO:0000256" key="9">
    <source>
        <dbReference type="SAM" id="SignalP"/>
    </source>
</evidence>
<evidence type="ECO:0000313" key="13">
    <source>
        <dbReference type="Proteomes" id="UP001403385"/>
    </source>
</evidence>
<dbReference type="InterPro" id="IPR036942">
    <property type="entry name" value="Beta-barrel_TonB_sf"/>
</dbReference>
<dbReference type="InterPro" id="IPR037066">
    <property type="entry name" value="Plug_dom_sf"/>
</dbReference>
<dbReference type="Proteomes" id="UP001403385">
    <property type="component" value="Unassembled WGS sequence"/>
</dbReference>
<feature type="domain" description="Outer membrane protein beta-barrel" evidence="11">
    <location>
        <begin position="759"/>
        <end position="855"/>
    </location>
</feature>
<dbReference type="Pfam" id="PF14905">
    <property type="entry name" value="OMP_b-brl_3"/>
    <property type="match status" value="1"/>
</dbReference>
<evidence type="ECO:0000256" key="5">
    <source>
        <dbReference type="ARBA" id="ARBA00023136"/>
    </source>
</evidence>
<accession>A0AAW9S2V4</accession>
<feature type="region of interest" description="Disordered" evidence="8">
    <location>
        <begin position="201"/>
        <end position="223"/>
    </location>
</feature>
<evidence type="ECO:0000256" key="3">
    <source>
        <dbReference type="ARBA" id="ARBA00022452"/>
    </source>
</evidence>
<dbReference type="InterPro" id="IPR023996">
    <property type="entry name" value="TonB-dep_OMP_SusC/RagA"/>
</dbReference>
<feature type="chain" id="PRO_5043645484" evidence="9">
    <location>
        <begin position="23"/>
        <end position="1123"/>
    </location>
</feature>
<dbReference type="InterPro" id="IPR012910">
    <property type="entry name" value="Plug_dom"/>
</dbReference>
<gene>
    <name evidence="12" type="ORF">AAG747_09775</name>
</gene>
<dbReference type="InterPro" id="IPR023997">
    <property type="entry name" value="TonB-dep_OMP_SusC/RagA_CS"/>
</dbReference>
<evidence type="ECO:0000256" key="7">
    <source>
        <dbReference type="PROSITE-ProRule" id="PRU01360"/>
    </source>
</evidence>
<evidence type="ECO:0000256" key="4">
    <source>
        <dbReference type="ARBA" id="ARBA00022692"/>
    </source>
</evidence>
<dbReference type="EMBL" id="JBDKWZ010000005">
    <property type="protein sequence ID" value="MEN7548198.1"/>
    <property type="molecule type" value="Genomic_DNA"/>
</dbReference>
<dbReference type="Gene3D" id="2.40.170.20">
    <property type="entry name" value="TonB-dependent receptor, beta-barrel domain"/>
    <property type="match status" value="1"/>
</dbReference>
<dbReference type="InterPro" id="IPR008969">
    <property type="entry name" value="CarboxyPept-like_regulatory"/>
</dbReference>
<dbReference type="Gene3D" id="2.60.40.1120">
    <property type="entry name" value="Carboxypeptidase-like, regulatory domain"/>
    <property type="match status" value="1"/>
</dbReference>
<dbReference type="NCBIfam" id="TIGR04057">
    <property type="entry name" value="SusC_RagA_signa"/>
    <property type="match status" value="1"/>
</dbReference>
<reference evidence="12 13" key="1">
    <citation type="submission" date="2024-04" db="EMBL/GenBank/DDBJ databases">
        <title>Novel genus in family Flammeovirgaceae.</title>
        <authorList>
            <person name="Nguyen T.H."/>
            <person name="Vuong T.Q."/>
            <person name="Le H."/>
            <person name="Kim S.-G."/>
        </authorList>
    </citation>
    <scope>NUCLEOTIDE SEQUENCE [LARGE SCALE GENOMIC DNA]</scope>
    <source>
        <strain evidence="12 13">JCM 23209</strain>
    </source>
</reference>
<dbReference type="Gene3D" id="2.170.130.10">
    <property type="entry name" value="TonB-dependent receptor, plug domain"/>
    <property type="match status" value="1"/>
</dbReference>
<feature type="domain" description="TonB-dependent receptor plug" evidence="10">
    <location>
        <begin position="119"/>
        <end position="253"/>
    </location>
</feature>
<evidence type="ECO:0000256" key="8">
    <source>
        <dbReference type="SAM" id="MobiDB-lite"/>
    </source>
</evidence>
<dbReference type="SUPFAM" id="SSF49464">
    <property type="entry name" value="Carboxypeptidase regulatory domain-like"/>
    <property type="match status" value="1"/>
</dbReference>
<comment type="subcellular location">
    <subcellularLocation>
        <location evidence="1 7">Cell outer membrane</location>
        <topology evidence="1 7">Multi-pass membrane protein</topology>
    </subcellularLocation>
</comment>
<feature type="compositionally biased region" description="Gly residues" evidence="8">
    <location>
        <begin position="201"/>
        <end position="216"/>
    </location>
</feature>
<evidence type="ECO:0000256" key="1">
    <source>
        <dbReference type="ARBA" id="ARBA00004571"/>
    </source>
</evidence>
<evidence type="ECO:0000256" key="6">
    <source>
        <dbReference type="ARBA" id="ARBA00023237"/>
    </source>
</evidence>
<keyword evidence="4 7" id="KW-0812">Transmembrane</keyword>
<keyword evidence="13" id="KW-1185">Reference proteome</keyword>
<dbReference type="InterPro" id="IPR041700">
    <property type="entry name" value="OMP_b-brl_3"/>
</dbReference>
<dbReference type="AlphaFoldDB" id="A0AAW9S2V4"/>
<evidence type="ECO:0000259" key="10">
    <source>
        <dbReference type="Pfam" id="PF07715"/>
    </source>
</evidence>
<keyword evidence="9" id="KW-0732">Signal</keyword>
<name>A0AAW9S2V4_9BACT</name>
<keyword evidence="6 7" id="KW-0998">Cell outer membrane</keyword>